<comment type="catalytic activity">
    <reaction evidence="13">
        <text>N(6)-methyl-L-lysyl(20)-[histone H4] + S-adenosyl-L-methionine = N(6),N(6)-dimethyl-L-lysyl(20)-[histone H4] + S-adenosyl-L-homocysteine + H(+)</text>
        <dbReference type="Rhea" id="RHEA:60348"/>
        <dbReference type="Rhea" id="RHEA-COMP:15555"/>
        <dbReference type="Rhea" id="RHEA-COMP:15556"/>
        <dbReference type="ChEBI" id="CHEBI:15378"/>
        <dbReference type="ChEBI" id="CHEBI:57856"/>
        <dbReference type="ChEBI" id="CHEBI:59789"/>
        <dbReference type="ChEBI" id="CHEBI:61929"/>
        <dbReference type="ChEBI" id="CHEBI:61976"/>
        <dbReference type="EC" id="2.1.1.362"/>
    </reaction>
</comment>
<dbReference type="GO" id="GO:0032259">
    <property type="term" value="P:methylation"/>
    <property type="evidence" value="ECO:0007669"/>
    <property type="project" value="UniProtKB-KW"/>
</dbReference>
<dbReference type="InterPro" id="IPR025790">
    <property type="entry name" value="Suv4-20_animal"/>
</dbReference>
<evidence type="ECO:0000313" key="17">
    <source>
        <dbReference type="EnsemblMetazoa" id="AATE002579-PA.1"/>
    </source>
</evidence>
<comment type="subcellular location">
    <subcellularLocation>
        <location evidence="2">Chromosome</location>
    </subcellularLocation>
    <subcellularLocation>
        <location evidence="1">Nucleus</location>
    </subcellularLocation>
</comment>
<evidence type="ECO:0000256" key="7">
    <source>
        <dbReference type="ARBA" id="ARBA00022679"/>
    </source>
</evidence>
<feature type="region of interest" description="Disordered" evidence="16">
    <location>
        <begin position="1"/>
        <end position="48"/>
    </location>
</feature>
<dbReference type="PANTHER" id="PTHR12977:SF4">
    <property type="entry name" value="HISTONE-LYSINE N-METHYLTRANSFERASE KMT5B"/>
    <property type="match status" value="1"/>
</dbReference>
<dbReference type="PROSITE" id="PS51570">
    <property type="entry name" value="SAM_MT43_SUVAR420_2"/>
    <property type="match status" value="1"/>
</dbReference>
<dbReference type="SMART" id="SM00317">
    <property type="entry name" value="SET"/>
    <property type="match status" value="1"/>
</dbReference>
<evidence type="ECO:0000256" key="10">
    <source>
        <dbReference type="ARBA" id="ARBA00023015"/>
    </source>
</evidence>
<dbReference type="GO" id="GO:0005694">
    <property type="term" value="C:chromosome"/>
    <property type="evidence" value="ECO:0007669"/>
    <property type="project" value="UniProtKB-SubCell"/>
</dbReference>
<evidence type="ECO:0000256" key="1">
    <source>
        <dbReference type="ARBA" id="ARBA00004123"/>
    </source>
</evidence>
<keyword evidence="10" id="KW-0805">Transcription regulation</keyword>
<evidence type="ECO:0000256" key="8">
    <source>
        <dbReference type="ARBA" id="ARBA00022691"/>
    </source>
</evidence>
<dbReference type="Pfam" id="PF00856">
    <property type="entry name" value="SET"/>
    <property type="match status" value="1"/>
</dbReference>
<keyword evidence="6" id="KW-0489">Methyltransferase</keyword>
<protein>
    <recommendedName>
        <fullName evidence="15">Histone-lysine N-methyltransferase Suv4-20</fullName>
        <ecNumber evidence="3">2.1.1.362</ecNumber>
    </recommendedName>
</protein>
<keyword evidence="4" id="KW-0158">Chromosome</keyword>
<dbReference type="EC" id="2.1.1.362" evidence="3"/>
<feature type="region of interest" description="Disordered" evidence="16">
    <location>
        <begin position="419"/>
        <end position="469"/>
    </location>
</feature>
<evidence type="ECO:0000256" key="15">
    <source>
        <dbReference type="ARBA" id="ARBA00071597"/>
    </source>
</evidence>
<proteinExistence type="predicted"/>
<evidence type="ECO:0000256" key="4">
    <source>
        <dbReference type="ARBA" id="ARBA00022454"/>
    </source>
</evidence>
<keyword evidence="12" id="KW-0539">Nucleus</keyword>
<organism evidence="17">
    <name type="scientific">Anopheles atroparvus</name>
    <name type="common">European mosquito</name>
    <dbReference type="NCBI Taxonomy" id="41427"/>
    <lineage>
        <taxon>Eukaryota</taxon>
        <taxon>Metazoa</taxon>
        <taxon>Ecdysozoa</taxon>
        <taxon>Arthropoda</taxon>
        <taxon>Hexapoda</taxon>
        <taxon>Insecta</taxon>
        <taxon>Pterygota</taxon>
        <taxon>Neoptera</taxon>
        <taxon>Endopterygota</taxon>
        <taxon>Diptera</taxon>
        <taxon>Nematocera</taxon>
        <taxon>Culicoidea</taxon>
        <taxon>Culicidae</taxon>
        <taxon>Anophelinae</taxon>
        <taxon>Anopheles</taxon>
    </lineage>
</organism>
<dbReference type="InterPro" id="IPR039977">
    <property type="entry name" value="Suv4-20/Set9"/>
</dbReference>
<evidence type="ECO:0000256" key="9">
    <source>
        <dbReference type="ARBA" id="ARBA00022853"/>
    </source>
</evidence>
<dbReference type="InterPro" id="IPR001214">
    <property type="entry name" value="SET_dom"/>
</dbReference>
<comment type="catalytic activity">
    <reaction evidence="14">
        <text>N(6),N(6)-dimethyl-L-lysyl(20)-[histone H4] + S-adenosyl-L-methionine = N(6),N(6),N(6)-trimethyl-L-lysyl(20)-[histone H4] + S-adenosyl-L-homocysteine + H(+)</text>
        <dbReference type="Rhea" id="RHEA:61992"/>
        <dbReference type="Rhea" id="RHEA-COMP:15556"/>
        <dbReference type="Rhea" id="RHEA-COMP:15998"/>
        <dbReference type="ChEBI" id="CHEBI:15378"/>
        <dbReference type="ChEBI" id="CHEBI:57856"/>
        <dbReference type="ChEBI" id="CHEBI:59789"/>
        <dbReference type="ChEBI" id="CHEBI:61961"/>
        <dbReference type="ChEBI" id="CHEBI:61976"/>
    </reaction>
</comment>
<keyword evidence="11" id="KW-0804">Transcription</keyword>
<evidence type="ECO:0000256" key="6">
    <source>
        <dbReference type="ARBA" id="ARBA00022603"/>
    </source>
</evidence>
<feature type="compositionally biased region" description="Low complexity" evidence="16">
    <location>
        <begin position="421"/>
        <end position="436"/>
    </location>
</feature>
<name>A0A182INQ7_ANOAO</name>
<dbReference type="AlphaFoldDB" id="A0A182INQ7"/>
<dbReference type="EnsemblMetazoa" id="AATE002579-RA">
    <property type="protein sequence ID" value="AATE002579-PA.1"/>
    <property type="gene ID" value="AATE002579"/>
</dbReference>
<sequence>MVVKSSSSSSGCSSFTGSRKQQSRARGRPPQPAQVARSCNGMTPKELSNNDDLATGLVVDPILGFQTHKMKLNYRSLKAKNDEIKEIIEEFIRTQNYGRCYRRLISGNWMPRAMLNRNKLALKLMEAHIYRYLRVFDQRSGFVIEPCYRYSLEDQKGAKICATRRWAKNEKIEYLVGCIAVLSEHGEEILHPGRNDFSVMYSCRKHCAQLWLGPAAYINHDCRANCKFVATGRDTACVKVLRDIAVGEEITCFYGKDFFGDNNRFCECETCERQGTGAFKSRGRQLYIGGVASGSRGGLQYRLRETEQRLNRMKSKDGNCVGVANGANGEVGGSLLVVGSKPAHGKVTPRAHRLLTVKDLREKGMTKYDAEMLLAQLPKPFCWSSLTSILHPSSSKRPHSSVSNATSDRQCVARFHDTLGQKQQQQRARSQSSMASKRQRRHRTQMTPGSSGLAKRTTEAPIDEPGIGSVLTGAETWPVPPAISSSKATGGQFQWGIVTRRMALRCTSAAYRVSSPQVGALMRRASDDAVNEINPRVMCGTLPQIDDPSGIEQQHHHPDEDAASTLALTMKTGKATKTINGVLSSSRAHSHMLQSSSGPSWCAGVLLPDEGFPARAANRGGRRKQKLIALTLLDDEE</sequence>
<dbReference type="InterPro" id="IPR041938">
    <property type="entry name" value="Hist-Lys_N-MTase_N"/>
</dbReference>
<evidence type="ECO:0000256" key="2">
    <source>
        <dbReference type="ARBA" id="ARBA00004286"/>
    </source>
</evidence>
<dbReference type="Gene3D" id="1.10.10.1700">
    <property type="entry name" value="Histone-lysine N-methyltransferase"/>
    <property type="match status" value="1"/>
</dbReference>
<dbReference type="PROSITE" id="PS50280">
    <property type="entry name" value="SET"/>
    <property type="match status" value="1"/>
</dbReference>
<evidence type="ECO:0000256" key="5">
    <source>
        <dbReference type="ARBA" id="ARBA00022491"/>
    </source>
</evidence>
<feature type="compositionally biased region" description="Low complexity" evidence="16">
    <location>
        <begin position="1"/>
        <end position="18"/>
    </location>
</feature>
<dbReference type="FunFam" id="1.10.10.1700:FF:000001">
    <property type="entry name" value="Histone-lysine N-methyltransferase"/>
    <property type="match status" value="1"/>
</dbReference>
<evidence type="ECO:0000256" key="14">
    <source>
        <dbReference type="ARBA" id="ARBA00052814"/>
    </source>
</evidence>
<evidence type="ECO:0000256" key="13">
    <source>
        <dbReference type="ARBA" id="ARBA00051837"/>
    </source>
</evidence>
<evidence type="ECO:0000256" key="12">
    <source>
        <dbReference type="ARBA" id="ARBA00023242"/>
    </source>
</evidence>
<keyword evidence="7" id="KW-0808">Transferase</keyword>
<dbReference type="FunFam" id="2.170.270.10:FF:000006">
    <property type="entry name" value="Histone-lysine N-methyltransferase"/>
    <property type="match status" value="1"/>
</dbReference>
<keyword evidence="5" id="KW-0678">Repressor</keyword>
<dbReference type="SUPFAM" id="SSF82199">
    <property type="entry name" value="SET domain"/>
    <property type="match status" value="1"/>
</dbReference>
<evidence type="ECO:0000256" key="16">
    <source>
        <dbReference type="SAM" id="MobiDB-lite"/>
    </source>
</evidence>
<keyword evidence="9" id="KW-0156">Chromatin regulator</keyword>
<evidence type="ECO:0000256" key="11">
    <source>
        <dbReference type="ARBA" id="ARBA00023163"/>
    </source>
</evidence>
<dbReference type="GO" id="GO:0005634">
    <property type="term" value="C:nucleus"/>
    <property type="evidence" value="ECO:0007669"/>
    <property type="project" value="UniProtKB-SubCell"/>
</dbReference>
<dbReference type="Gene3D" id="2.170.270.10">
    <property type="entry name" value="SET domain"/>
    <property type="match status" value="1"/>
</dbReference>
<accession>A0A182INQ7</accession>
<dbReference type="GO" id="GO:0140941">
    <property type="term" value="F:histone H4K20me methyltransferase activity"/>
    <property type="evidence" value="ECO:0007669"/>
    <property type="project" value="UniProtKB-EC"/>
</dbReference>
<dbReference type="VEuPathDB" id="VectorBase:AATE002579"/>
<evidence type="ECO:0000256" key="3">
    <source>
        <dbReference type="ARBA" id="ARBA00012188"/>
    </source>
</evidence>
<dbReference type="InterPro" id="IPR046341">
    <property type="entry name" value="SET_dom_sf"/>
</dbReference>
<dbReference type="STRING" id="41427.A0A182INQ7"/>
<reference evidence="17" key="1">
    <citation type="submission" date="2022-08" db="UniProtKB">
        <authorList>
            <consortium name="EnsemblMetazoa"/>
        </authorList>
    </citation>
    <scope>IDENTIFICATION</scope>
    <source>
        <strain evidence="17">EBRO</strain>
    </source>
</reference>
<keyword evidence="8" id="KW-0949">S-adenosyl-L-methionine</keyword>
<dbReference type="PANTHER" id="PTHR12977">
    <property type="entry name" value="SUPPRESSOR OF VARIEGATION 4-20-RELATED"/>
    <property type="match status" value="1"/>
</dbReference>